<dbReference type="CDD" id="cd00211">
    <property type="entry name" value="PTS_IIA_fru"/>
    <property type="match status" value="1"/>
</dbReference>
<evidence type="ECO:0000256" key="4">
    <source>
        <dbReference type="ARBA" id="ARBA00023159"/>
    </source>
</evidence>
<evidence type="ECO:0000313" key="9">
    <source>
        <dbReference type="EMBL" id="AJO24061.1"/>
    </source>
</evidence>
<name>A0AAN0WD24_HEYCO</name>
<organism evidence="9 10">
    <name type="scientific">Heyndrickxia coagulans</name>
    <name type="common">Weizmannia coagulans</name>
    <dbReference type="NCBI Taxonomy" id="1398"/>
    <lineage>
        <taxon>Bacteria</taxon>
        <taxon>Bacillati</taxon>
        <taxon>Bacillota</taxon>
        <taxon>Bacilli</taxon>
        <taxon>Bacillales</taxon>
        <taxon>Bacillaceae</taxon>
        <taxon>Heyndrickxia</taxon>
    </lineage>
</organism>
<dbReference type="RefSeq" id="WP_035182292.1">
    <property type="nucleotide sequence ID" value="NZ_CP010525.1"/>
</dbReference>
<evidence type="ECO:0000256" key="2">
    <source>
        <dbReference type="ARBA" id="ARBA00022737"/>
    </source>
</evidence>
<dbReference type="Pfam" id="PF05043">
    <property type="entry name" value="Mga"/>
    <property type="match status" value="1"/>
</dbReference>
<evidence type="ECO:0000256" key="1">
    <source>
        <dbReference type="ARBA" id="ARBA00022679"/>
    </source>
</evidence>
<gene>
    <name evidence="9" type="ORF">SB48_HM08orf05229</name>
</gene>
<dbReference type="PROSITE" id="PS51099">
    <property type="entry name" value="PTS_EIIB_TYPE_2"/>
    <property type="match status" value="1"/>
</dbReference>
<dbReference type="InterPro" id="IPR036388">
    <property type="entry name" value="WH-like_DNA-bd_sf"/>
</dbReference>
<dbReference type="EMBL" id="CP010525">
    <property type="protein sequence ID" value="AJO24061.1"/>
    <property type="molecule type" value="Genomic_DNA"/>
</dbReference>
<dbReference type="InterPro" id="IPR036095">
    <property type="entry name" value="PTS_EIIB-like_sf"/>
</dbReference>
<keyword evidence="1" id="KW-0808">Transferase</keyword>
<dbReference type="InterPro" id="IPR007737">
    <property type="entry name" value="Mga_HTH"/>
</dbReference>
<dbReference type="PROSITE" id="PS51094">
    <property type="entry name" value="PTS_EIIA_TYPE_2"/>
    <property type="match status" value="1"/>
</dbReference>
<dbReference type="InterPro" id="IPR002178">
    <property type="entry name" value="PTS_EIIA_type-2_dom"/>
</dbReference>
<feature type="domain" description="PTS EIIA type-2" evidence="6">
    <location>
        <begin position="558"/>
        <end position="701"/>
    </location>
</feature>
<dbReference type="InterPro" id="IPR036634">
    <property type="entry name" value="PRD_sf"/>
</dbReference>
<feature type="domain" description="PRD" evidence="8">
    <location>
        <begin position="306"/>
        <end position="413"/>
    </location>
</feature>
<dbReference type="GO" id="GO:0006355">
    <property type="term" value="P:regulation of DNA-templated transcription"/>
    <property type="evidence" value="ECO:0007669"/>
    <property type="project" value="InterPro"/>
</dbReference>
<dbReference type="Proteomes" id="UP000032024">
    <property type="component" value="Chromosome"/>
</dbReference>
<dbReference type="PANTHER" id="PTHR30185:SF18">
    <property type="entry name" value="TRANSCRIPTIONAL REGULATOR MTLR"/>
    <property type="match status" value="1"/>
</dbReference>
<dbReference type="InterPro" id="IPR050661">
    <property type="entry name" value="BglG_antiterminators"/>
</dbReference>
<dbReference type="CDD" id="cd05568">
    <property type="entry name" value="PTS_IIB_bgl_like"/>
    <property type="match status" value="1"/>
</dbReference>
<feature type="domain" description="PTS EIIB type-2" evidence="7">
    <location>
        <begin position="420"/>
        <end position="509"/>
    </location>
</feature>
<dbReference type="Pfam" id="PF00359">
    <property type="entry name" value="PTS_EIIA_2"/>
    <property type="match status" value="1"/>
</dbReference>
<keyword evidence="4" id="KW-0010">Activator</keyword>
<dbReference type="Gene3D" id="1.10.10.10">
    <property type="entry name" value="Winged helix-like DNA-binding domain superfamily/Winged helix DNA-binding domain"/>
    <property type="match status" value="1"/>
</dbReference>
<dbReference type="Pfam" id="PF00874">
    <property type="entry name" value="PRD"/>
    <property type="match status" value="2"/>
</dbReference>
<dbReference type="InterPro" id="IPR013011">
    <property type="entry name" value="PTS_EIIB_2"/>
</dbReference>
<dbReference type="SUPFAM" id="SSF55804">
    <property type="entry name" value="Phoshotransferase/anion transport protein"/>
    <property type="match status" value="1"/>
</dbReference>
<keyword evidence="10" id="KW-1185">Reference proteome</keyword>
<proteinExistence type="predicted"/>
<keyword evidence="5" id="KW-0804">Transcription</keyword>
<keyword evidence="2" id="KW-0677">Repeat</keyword>
<protein>
    <submittedName>
        <fullName evidence="9">Bifunctional protein: transcriptional antiterminator, BglG family</fullName>
    </submittedName>
</protein>
<feature type="domain" description="PRD" evidence="8">
    <location>
        <begin position="195"/>
        <end position="299"/>
    </location>
</feature>
<dbReference type="GO" id="GO:0008982">
    <property type="term" value="F:protein-N(PI)-phosphohistidine-sugar phosphotransferase activity"/>
    <property type="evidence" value="ECO:0007669"/>
    <property type="project" value="InterPro"/>
</dbReference>
<evidence type="ECO:0000259" key="8">
    <source>
        <dbReference type="PROSITE" id="PS51372"/>
    </source>
</evidence>
<dbReference type="PANTHER" id="PTHR30185">
    <property type="entry name" value="CRYPTIC BETA-GLUCOSIDE BGL OPERON ANTITERMINATOR"/>
    <property type="match status" value="1"/>
</dbReference>
<dbReference type="Gene3D" id="3.40.50.2300">
    <property type="match status" value="1"/>
</dbReference>
<keyword evidence="3" id="KW-0805">Transcription regulation</keyword>
<dbReference type="AlphaFoldDB" id="A0AAN0WD24"/>
<evidence type="ECO:0000259" key="7">
    <source>
        <dbReference type="PROSITE" id="PS51099"/>
    </source>
</evidence>
<dbReference type="InterPro" id="IPR011608">
    <property type="entry name" value="PRD"/>
</dbReference>
<dbReference type="InterPro" id="IPR016152">
    <property type="entry name" value="PTrfase/Anion_transptr"/>
</dbReference>
<accession>A0AAN0WD24</accession>
<dbReference type="SUPFAM" id="SSF63520">
    <property type="entry name" value="PTS-regulatory domain, PRD"/>
    <property type="match status" value="2"/>
</dbReference>
<reference evidence="10" key="1">
    <citation type="submission" date="2015-01" db="EMBL/GenBank/DDBJ databases">
        <title>Comparative genome analysis of Bacillus coagulans HM-08, Clostridium butyricum HM-68, Bacillus subtilis HM-66 and Bacillus paralicheniformis BL-09.</title>
        <authorList>
            <person name="Zhang H."/>
        </authorList>
    </citation>
    <scope>NUCLEOTIDE SEQUENCE [LARGE SCALE GENOMIC DNA]</scope>
    <source>
        <strain evidence="10">HM-08</strain>
    </source>
</reference>
<dbReference type="SUPFAM" id="SSF52794">
    <property type="entry name" value="PTS system IIB component-like"/>
    <property type="match status" value="1"/>
</dbReference>
<dbReference type="PROSITE" id="PS51372">
    <property type="entry name" value="PRD_2"/>
    <property type="match status" value="2"/>
</dbReference>
<dbReference type="Gene3D" id="3.40.930.10">
    <property type="entry name" value="Mannitol-specific EII, Chain A"/>
    <property type="match status" value="1"/>
</dbReference>
<dbReference type="Gene3D" id="1.10.1790.10">
    <property type="entry name" value="PRD domain"/>
    <property type="match status" value="1"/>
</dbReference>
<sequence>MGVKNMGASKKKLILNYLAHQEGYTSVEDLSSTFKISKRTVYYIFNALNKELLAKKMEPIQNVRNEGYYLKKETKEKILKTEDAIEESTPIKYSKDERCNIDILLSLISTKKVTLEGLSELENISRNTAITDIDRARSLLKKSNLALKNDPKHGYWLSGKEEDIRWWFHEFISNHSNLYKKMISSEHFQHFIDCKAENQFIRGTGAWLEDVERLTGKHFSDDAINILSVYIPFVIQRIKKNRTVGPLKEYELNVLKTYPEYELVSQLLKLFDINPEVYENEIFYIETLLLSSQINFISSESKYAPQKFTGLDTVVEKVILRFQQISGINFDNIYELKKNLYVHLLACYYRVRYGVKYQNRLLKEIKKNYGNVFSFTRFSIQPFEAFCKHSISEDEISLISIYFGAEIDKQRKNWPTKAVQKVLLVCSSGVGTAAILKQKLQSLFPFVSFEGPITEREYLKQSEIQENLVISTVNIPEKNKKVITVHSIPDHQDLKILTKNLVQFDIYRNELVSSILDVVSDYAKIHDFNGLTQGLIQLFNKPNFKSGTGGIYQPMLSELLTDHTIQVVKNDGLDWMKAIQKSASPLLMEGKINQEYIDAMINVVNQHGPFINIGREIALAHARPENGVKHLGMSLLKLDKPVDLVDKEHPVRIFITLAAIDNTAHLKALSELATLLGKEEKLEQLLHAKTKEEILSIITEEENIQ</sequence>
<evidence type="ECO:0000256" key="3">
    <source>
        <dbReference type="ARBA" id="ARBA00023015"/>
    </source>
</evidence>
<evidence type="ECO:0000259" key="6">
    <source>
        <dbReference type="PROSITE" id="PS51094"/>
    </source>
</evidence>
<evidence type="ECO:0000256" key="5">
    <source>
        <dbReference type="ARBA" id="ARBA00023163"/>
    </source>
</evidence>
<dbReference type="GO" id="GO:0009401">
    <property type="term" value="P:phosphoenolpyruvate-dependent sugar phosphotransferase system"/>
    <property type="evidence" value="ECO:0007669"/>
    <property type="project" value="InterPro"/>
</dbReference>
<evidence type="ECO:0000313" key="10">
    <source>
        <dbReference type="Proteomes" id="UP000032024"/>
    </source>
</evidence>